<sequence>MCNEMRNDDVMCMCYERRSLAEDGETCQDVEKYEVVAGEGDWSFLVCVIAAFVIVVGCLLVWSKKNGKSKDGFPSLI</sequence>
<dbReference type="Proteomes" id="UP001642483">
    <property type="component" value="Unassembled WGS sequence"/>
</dbReference>
<dbReference type="EMBL" id="CAWYQH010000090">
    <property type="protein sequence ID" value="CAK8682204.1"/>
    <property type="molecule type" value="Genomic_DNA"/>
</dbReference>
<evidence type="ECO:0000256" key="1">
    <source>
        <dbReference type="SAM" id="Phobius"/>
    </source>
</evidence>
<keyword evidence="3" id="KW-1185">Reference proteome</keyword>
<gene>
    <name evidence="2" type="ORF">CVLEPA_LOCUS12888</name>
</gene>
<feature type="transmembrane region" description="Helical" evidence="1">
    <location>
        <begin position="42"/>
        <end position="62"/>
    </location>
</feature>
<reference evidence="2 3" key="1">
    <citation type="submission" date="2024-02" db="EMBL/GenBank/DDBJ databases">
        <authorList>
            <person name="Daric V."/>
            <person name="Darras S."/>
        </authorList>
    </citation>
    <scope>NUCLEOTIDE SEQUENCE [LARGE SCALE GENOMIC DNA]</scope>
</reference>
<keyword evidence="1" id="KW-0472">Membrane</keyword>
<proteinExistence type="predicted"/>
<name>A0ABP0FUK4_CLALP</name>
<keyword evidence="1" id="KW-1133">Transmembrane helix</keyword>
<keyword evidence="1" id="KW-0812">Transmembrane</keyword>
<comment type="caution">
    <text evidence="2">The sequence shown here is derived from an EMBL/GenBank/DDBJ whole genome shotgun (WGS) entry which is preliminary data.</text>
</comment>
<protein>
    <submittedName>
        <fullName evidence="2">Uncharacterized protein</fullName>
    </submittedName>
</protein>
<accession>A0ABP0FUK4</accession>
<organism evidence="2 3">
    <name type="scientific">Clavelina lepadiformis</name>
    <name type="common">Light-bulb sea squirt</name>
    <name type="synonym">Ascidia lepadiformis</name>
    <dbReference type="NCBI Taxonomy" id="159417"/>
    <lineage>
        <taxon>Eukaryota</taxon>
        <taxon>Metazoa</taxon>
        <taxon>Chordata</taxon>
        <taxon>Tunicata</taxon>
        <taxon>Ascidiacea</taxon>
        <taxon>Aplousobranchia</taxon>
        <taxon>Clavelinidae</taxon>
        <taxon>Clavelina</taxon>
    </lineage>
</organism>
<evidence type="ECO:0000313" key="3">
    <source>
        <dbReference type="Proteomes" id="UP001642483"/>
    </source>
</evidence>
<evidence type="ECO:0000313" key="2">
    <source>
        <dbReference type="EMBL" id="CAK8682204.1"/>
    </source>
</evidence>